<evidence type="ECO:0000313" key="2">
    <source>
        <dbReference type="EnsemblMetazoa" id="GBRI013055-PA"/>
    </source>
</evidence>
<name>A0A1A9WBC1_9MUSC</name>
<sequence>MVSDHLRSEYAGFVGIIALNFAAPRGCILLYSYCARRQLTCLPDYEQTTGNLSSLSSSLSSSSSSSSSLLSSCYHDINKEFMTIERNVCVMSPILTHIHIHTDKHMLVVTPINYKQMNKYIKGDQIQRLSTSARTWITNIEPISLRLQAIFTKQQSKEKLSKA</sequence>
<dbReference type="AlphaFoldDB" id="A0A1A9WBC1"/>
<reference evidence="3" key="1">
    <citation type="submission" date="2014-03" db="EMBL/GenBank/DDBJ databases">
        <authorList>
            <person name="Aksoy S."/>
            <person name="Warren W."/>
            <person name="Wilson R.K."/>
        </authorList>
    </citation>
    <scope>NUCLEOTIDE SEQUENCE [LARGE SCALE GENOMIC DNA]</scope>
    <source>
        <strain evidence="3">IAEA</strain>
    </source>
</reference>
<keyword evidence="3" id="KW-1185">Reference proteome</keyword>
<evidence type="ECO:0000256" key="1">
    <source>
        <dbReference type="SAM" id="Phobius"/>
    </source>
</evidence>
<keyword evidence="1" id="KW-1133">Transmembrane helix</keyword>
<evidence type="ECO:0000313" key="3">
    <source>
        <dbReference type="Proteomes" id="UP000091820"/>
    </source>
</evidence>
<keyword evidence="1" id="KW-0472">Membrane</keyword>
<protein>
    <submittedName>
        <fullName evidence="2">Uncharacterized protein</fullName>
    </submittedName>
</protein>
<keyword evidence="1" id="KW-0812">Transmembrane</keyword>
<organism evidence="2 3">
    <name type="scientific">Glossina brevipalpis</name>
    <dbReference type="NCBI Taxonomy" id="37001"/>
    <lineage>
        <taxon>Eukaryota</taxon>
        <taxon>Metazoa</taxon>
        <taxon>Ecdysozoa</taxon>
        <taxon>Arthropoda</taxon>
        <taxon>Hexapoda</taxon>
        <taxon>Insecta</taxon>
        <taxon>Pterygota</taxon>
        <taxon>Neoptera</taxon>
        <taxon>Endopterygota</taxon>
        <taxon>Diptera</taxon>
        <taxon>Brachycera</taxon>
        <taxon>Muscomorpha</taxon>
        <taxon>Hippoboscoidea</taxon>
        <taxon>Glossinidae</taxon>
        <taxon>Glossina</taxon>
    </lineage>
</organism>
<reference evidence="2" key="2">
    <citation type="submission" date="2020-05" db="UniProtKB">
        <authorList>
            <consortium name="EnsemblMetazoa"/>
        </authorList>
    </citation>
    <scope>IDENTIFICATION</scope>
    <source>
        <strain evidence="2">IAEA</strain>
    </source>
</reference>
<dbReference type="Proteomes" id="UP000091820">
    <property type="component" value="Unassembled WGS sequence"/>
</dbReference>
<dbReference type="EnsemblMetazoa" id="GBRI013055-RA">
    <property type="protein sequence ID" value="GBRI013055-PA"/>
    <property type="gene ID" value="GBRI013055"/>
</dbReference>
<feature type="transmembrane region" description="Helical" evidence="1">
    <location>
        <begin position="12"/>
        <end position="33"/>
    </location>
</feature>
<accession>A0A1A9WBC1</accession>
<proteinExistence type="predicted"/>
<dbReference type="VEuPathDB" id="VectorBase:GBRI013055"/>